<reference evidence="1" key="2">
    <citation type="journal article" date="2021" name="PeerJ">
        <title>Extensive microbial diversity within the chicken gut microbiome revealed by metagenomics and culture.</title>
        <authorList>
            <person name="Gilroy R."/>
            <person name="Ravi A."/>
            <person name="Getino M."/>
            <person name="Pursley I."/>
            <person name="Horton D.L."/>
            <person name="Alikhan N.F."/>
            <person name="Baker D."/>
            <person name="Gharbi K."/>
            <person name="Hall N."/>
            <person name="Watson M."/>
            <person name="Adriaenssens E.M."/>
            <person name="Foster-Nyarko E."/>
            <person name="Jarju S."/>
            <person name="Secka A."/>
            <person name="Antonio M."/>
            <person name="Oren A."/>
            <person name="Chaudhuri R.R."/>
            <person name="La Ragione R."/>
            <person name="Hildebrand F."/>
            <person name="Pallen M.J."/>
        </authorList>
    </citation>
    <scope>NUCLEOTIDE SEQUENCE</scope>
    <source>
        <strain evidence="1">CHK195-4489</strain>
    </source>
</reference>
<reference evidence="1" key="1">
    <citation type="submission" date="2020-10" db="EMBL/GenBank/DDBJ databases">
        <authorList>
            <person name="Gilroy R."/>
        </authorList>
    </citation>
    <scope>NUCLEOTIDE SEQUENCE</scope>
    <source>
        <strain evidence="1">CHK195-4489</strain>
    </source>
</reference>
<evidence type="ECO:0000313" key="1">
    <source>
        <dbReference type="EMBL" id="HIU29665.1"/>
    </source>
</evidence>
<dbReference type="PANTHER" id="PTHR38456">
    <property type="entry name" value="CYCLIC DI-AMP RECEPTOR A"/>
    <property type="match status" value="1"/>
</dbReference>
<dbReference type="InterPro" id="IPR010375">
    <property type="entry name" value="CdAMP_rec"/>
</dbReference>
<organism evidence="1 2">
    <name type="scientific">Candidatus Egerieisoma faecipullorum</name>
    <dbReference type="NCBI Taxonomy" id="2840963"/>
    <lineage>
        <taxon>Bacteria</taxon>
        <taxon>Bacillati</taxon>
        <taxon>Bacillota</taxon>
        <taxon>Clostridia</taxon>
        <taxon>Eubacteriales</taxon>
        <taxon>Clostridiaceae</taxon>
        <taxon>Clostridiaceae incertae sedis</taxon>
        <taxon>Candidatus Egerieisoma</taxon>
    </lineage>
</organism>
<dbReference type="EMBL" id="DVMM01000103">
    <property type="protein sequence ID" value="HIU29665.1"/>
    <property type="molecule type" value="Genomic_DNA"/>
</dbReference>
<dbReference type="Proteomes" id="UP000824089">
    <property type="component" value="Unassembled WGS sequence"/>
</dbReference>
<dbReference type="InterPro" id="IPR011322">
    <property type="entry name" value="N-reg_PII-like_a/b"/>
</dbReference>
<protein>
    <submittedName>
        <fullName evidence="1">Cyclic-di-AMP receptor</fullName>
    </submittedName>
</protein>
<gene>
    <name evidence="1" type="ORF">IAD50_05150</name>
</gene>
<dbReference type="AlphaFoldDB" id="A0A9D1IA39"/>
<dbReference type="PANTHER" id="PTHR38456:SF1">
    <property type="entry name" value="CYCLIC DI-AMP RECEPTOR A"/>
    <property type="match status" value="1"/>
</dbReference>
<dbReference type="InterPro" id="IPR015867">
    <property type="entry name" value="N-reg_PII/ATP_PRibTrfase_C"/>
</dbReference>
<keyword evidence="1" id="KW-0675">Receptor</keyword>
<dbReference type="Pfam" id="PF06153">
    <property type="entry name" value="CdAMP_rec"/>
    <property type="match status" value="1"/>
</dbReference>
<proteinExistence type="predicted"/>
<dbReference type="Gene3D" id="3.30.70.120">
    <property type="match status" value="1"/>
</dbReference>
<comment type="caution">
    <text evidence="1">The sequence shown here is derived from an EMBL/GenBank/DDBJ whole genome shotgun (WGS) entry which is preliminary data.</text>
</comment>
<evidence type="ECO:0000313" key="2">
    <source>
        <dbReference type="Proteomes" id="UP000824089"/>
    </source>
</evidence>
<sequence>MKLVLAIVNNDDSAVVASALTQEGFFVTKLSTTGGFLMVGNATLLIGTQDDKTGRIKEILKKYCSTRKQLNRSSNSFGKGLDRDGLGDEVVVGGATFFVLNVEEFEKL</sequence>
<name>A0A9D1IA39_9CLOT</name>
<accession>A0A9D1IA39</accession>
<dbReference type="SUPFAM" id="SSF54913">
    <property type="entry name" value="GlnB-like"/>
    <property type="match status" value="1"/>
</dbReference>